<keyword evidence="3" id="KW-1185">Reference proteome</keyword>
<dbReference type="EMBL" id="CP003389">
    <property type="protein sequence ID" value="AFE07783.1"/>
    <property type="molecule type" value="Genomic_DNA"/>
</dbReference>
<evidence type="ECO:0000256" key="1">
    <source>
        <dbReference type="SAM" id="SignalP"/>
    </source>
</evidence>
<feature type="chain" id="PRO_5003615780" description="Lipoprotein" evidence="1">
    <location>
        <begin position="18"/>
        <end position="118"/>
    </location>
</feature>
<reference evidence="2 3" key="1">
    <citation type="journal article" date="2012" name="J. Bacteriol.">
        <title>Complete Genome Sequence of the Fruiting Myxobacterium Corallococcus coralloides DSM 2259.</title>
        <authorList>
            <person name="Huntley S."/>
            <person name="Zhang Y."/>
            <person name="Treuner-Lange A."/>
            <person name="Kneip S."/>
            <person name="Sensen C.W."/>
            <person name="Sogaard-Andersen L."/>
        </authorList>
    </citation>
    <scope>NUCLEOTIDE SEQUENCE [LARGE SCALE GENOMIC DNA]</scope>
    <source>
        <strain evidence="3">ATCC 25202 / DSM 2259 / NBRC 100086 / M2</strain>
    </source>
</reference>
<dbReference type="AlphaFoldDB" id="H8MWC3"/>
<proteinExistence type="predicted"/>
<dbReference type="PROSITE" id="PS51257">
    <property type="entry name" value="PROKAR_LIPOPROTEIN"/>
    <property type="match status" value="1"/>
</dbReference>
<organism evidence="2 3">
    <name type="scientific">Corallococcus coralloides (strain ATCC 25202 / DSM 2259 / NBRC 100086 / M2)</name>
    <name type="common">Myxococcus coralloides</name>
    <dbReference type="NCBI Taxonomy" id="1144275"/>
    <lineage>
        <taxon>Bacteria</taxon>
        <taxon>Pseudomonadati</taxon>
        <taxon>Myxococcota</taxon>
        <taxon>Myxococcia</taxon>
        <taxon>Myxococcales</taxon>
        <taxon>Cystobacterineae</taxon>
        <taxon>Myxococcaceae</taxon>
        <taxon>Corallococcus</taxon>
    </lineage>
</organism>
<evidence type="ECO:0000313" key="3">
    <source>
        <dbReference type="Proteomes" id="UP000007587"/>
    </source>
</evidence>
<sequence length="118" mass="12268">MRWMRMLGGCLTVMALAACGSNDAVGPQGRLKLREGQSLDQAQECGVDLPQCPQGLSCLVLPLDGVPQARCVNGATVCEEFVTCTGGTECIMMLSYPGQVACSGRCTSDCDSSVSSSP</sequence>
<reference evidence="3" key="2">
    <citation type="submission" date="2012-03" db="EMBL/GenBank/DDBJ databases">
        <title>Genome sequence of the fruiting myxobacterium Corallococcus coralloides DSM 2259.</title>
        <authorList>
            <person name="Huntley S."/>
            <person name="Zhang Y."/>
            <person name="Treuner-Lange A."/>
            <person name="Sensen C.W."/>
            <person name="Sogaard-Andersen L."/>
        </authorList>
    </citation>
    <scope>NUCLEOTIDE SEQUENCE [LARGE SCALE GENOMIC DNA]</scope>
    <source>
        <strain evidence="3">ATCC 25202 / DSM 2259 / NBRC 100086 / M2</strain>
    </source>
</reference>
<dbReference type="InParanoid" id="H8MWC3"/>
<dbReference type="RefSeq" id="WP_014400645.1">
    <property type="nucleotide sequence ID" value="NC_017030.1"/>
</dbReference>
<dbReference type="SUPFAM" id="SSF57184">
    <property type="entry name" value="Growth factor receptor domain"/>
    <property type="match status" value="1"/>
</dbReference>
<dbReference type="Proteomes" id="UP000007587">
    <property type="component" value="Chromosome"/>
</dbReference>
<gene>
    <name evidence="2" type="ordered locus">COCOR_07868</name>
</gene>
<evidence type="ECO:0000313" key="2">
    <source>
        <dbReference type="EMBL" id="AFE07783.1"/>
    </source>
</evidence>
<dbReference type="InterPro" id="IPR009030">
    <property type="entry name" value="Growth_fac_rcpt_cys_sf"/>
</dbReference>
<name>H8MWC3_CORCM</name>
<evidence type="ECO:0008006" key="4">
    <source>
        <dbReference type="Google" id="ProtNLM"/>
    </source>
</evidence>
<feature type="signal peptide" evidence="1">
    <location>
        <begin position="1"/>
        <end position="17"/>
    </location>
</feature>
<dbReference type="KEGG" id="ccx:COCOR_07868"/>
<dbReference type="HOGENOM" id="CLU_2069130_0_0_7"/>
<accession>H8MWC3</accession>
<keyword evidence="1" id="KW-0732">Signal</keyword>
<dbReference type="eggNOG" id="ENOG5030MT7">
    <property type="taxonomic scope" value="Bacteria"/>
</dbReference>
<protein>
    <recommendedName>
        <fullName evidence="4">Lipoprotein</fullName>
    </recommendedName>
</protein>